<dbReference type="Proteomes" id="UP000789508">
    <property type="component" value="Unassembled WGS sequence"/>
</dbReference>
<accession>A0A9N9DS13</accession>
<dbReference type="GO" id="GO:0003677">
    <property type="term" value="F:DNA binding"/>
    <property type="evidence" value="ECO:0007669"/>
    <property type="project" value="InterPro"/>
</dbReference>
<dbReference type="GO" id="GO:0015074">
    <property type="term" value="P:DNA integration"/>
    <property type="evidence" value="ECO:0007669"/>
    <property type="project" value="InterPro"/>
</dbReference>
<evidence type="ECO:0000313" key="2">
    <source>
        <dbReference type="EMBL" id="CAG8646720.1"/>
    </source>
</evidence>
<dbReference type="OrthoDB" id="10628724at2759"/>
<dbReference type="Gene3D" id="1.10.443.10">
    <property type="entry name" value="Intergrase catalytic core"/>
    <property type="match status" value="1"/>
</dbReference>
<dbReference type="GO" id="GO:0006310">
    <property type="term" value="P:DNA recombination"/>
    <property type="evidence" value="ECO:0007669"/>
    <property type="project" value="UniProtKB-KW"/>
</dbReference>
<dbReference type="InterPro" id="IPR011010">
    <property type="entry name" value="DNA_brk_join_enz"/>
</dbReference>
<reference evidence="2" key="1">
    <citation type="submission" date="2021-06" db="EMBL/GenBank/DDBJ databases">
        <authorList>
            <person name="Kallberg Y."/>
            <person name="Tangrot J."/>
            <person name="Rosling A."/>
        </authorList>
    </citation>
    <scope>NUCLEOTIDE SEQUENCE</scope>
    <source>
        <strain evidence="2">FL130A</strain>
    </source>
</reference>
<dbReference type="InterPro" id="IPR013762">
    <property type="entry name" value="Integrase-like_cat_sf"/>
</dbReference>
<name>A0A9N9DS13_9GLOM</name>
<dbReference type="EMBL" id="CAJVPS010008958">
    <property type="protein sequence ID" value="CAG8646720.1"/>
    <property type="molecule type" value="Genomic_DNA"/>
</dbReference>
<evidence type="ECO:0000313" key="3">
    <source>
        <dbReference type="Proteomes" id="UP000789508"/>
    </source>
</evidence>
<protein>
    <submittedName>
        <fullName evidence="2">672_t:CDS:1</fullName>
    </submittedName>
</protein>
<keyword evidence="1" id="KW-0233">DNA recombination</keyword>
<dbReference type="AlphaFoldDB" id="A0A9N9DS13"/>
<comment type="caution">
    <text evidence="2">The sequence shown here is derived from an EMBL/GenBank/DDBJ whole genome shotgun (WGS) entry which is preliminary data.</text>
</comment>
<proteinExistence type="predicted"/>
<dbReference type="SUPFAM" id="SSF56349">
    <property type="entry name" value="DNA breaking-rejoining enzymes"/>
    <property type="match status" value="1"/>
</dbReference>
<feature type="non-terminal residue" evidence="2">
    <location>
        <position position="122"/>
    </location>
</feature>
<gene>
    <name evidence="2" type="ORF">ALEPTO_LOCUS9889</name>
</gene>
<organism evidence="2 3">
    <name type="scientific">Ambispora leptoticha</name>
    <dbReference type="NCBI Taxonomy" id="144679"/>
    <lineage>
        <taxon>Eukaryota</taxon>
        <taxon>Fungi</taxon>
        <taxon>Fungi incertae sedis</taxon>
        <taxon>Mucoromycota</taxon>
        <taxon>Glomeromycotina</taxon>
        <taxon>Glomeromycetes</taxon>
        <taxon>Archaeosporales</taxon>
        <taxon>Ambisporaceae</taxon>
        <taxon>Ambispora</taxon>
    </lineage>
</organism>
<evidence type="ECO:0000256" key="1">
    <source>
        <dbReference type="ARBA" id="ARBA00023172"/>
    </source>
</evidence>
<keyword evidence="3" id="KW-1185">Reference proteome</keyword>
<sequence>GVIRQYMECPPSGINMEFWARDLALVALGLRKLWFRIAKSKTDQLGKKKFILLERTPSKHLVKLLNLYLKVRFNTPLEEPLFLSKMRKKLSVAAVSAIVKCFAENAGLHRKYTTYSLRIGVQ</sequence>